<sequence length="698" mass="79017">MSNNVNLEGHPVMKVSADDGEPTEAMLGLRGQGAALALLSFVLWAVVSLPTILFSRWFPLDMGGLFYIGDHLQSWLHWIISPYNGSGRYFPFYWLYHALQFQIFGANVAPYFFIQSVLFLAATLLTCKLVYRLTGSRGHAAALVVLIYISSPIAENLNTIGKAEPLSYFFIACIVFIFYRAQVARSRISVSNGLFMMLLFALAIWTKETSAVLLGFAATGIILSLVVYFLSKDRYYIRMASVYATLLGYLSLSAACTKIPYVIFNKTISSTSYTEYQITAKLVRENIYFYVTQQPDVLFFGLLSLGLLAWAFYKVFTSRPSLREAEMRSLVMVTSICAMAWAYYLALMIWRWPMGYYMLIPAVLFKFSAVYGMFAFKKRSQRNALVIKSAYTAVIAFGIYGALTTYYIAFSQIAYSRIYTEAILKYKNIQKSDEKLIIESYPFYAEQIGGTANLLSLDDPYSSRVKGIADLLDPAAINPELLKILNVSKVDLDNNIHSLPKKNDYLLVFTGDKLATWFLRGVTPYFTKDSLLKQQKEYDMELVDEDSISNPALFINTWTNRPNTRQTYVGYKLYRVLENEPKFLWSGRYPDGWIGTHASLKVNRAYTHPIVIRVSAPPFTLPNKITITKDGKPLQVVELTDTNEKSIELRAAPAGMDIFDFAVQRAVSPKTLKINDDKRELGVRITLEDTSISVDSKR</sequence>
<feature type="transmembrane region" description="Helical" evidence="1">
    <location>
        <begin position="242"/>
        <end position="264"/>
    </location>
</feature>
<feature type="transmembrane region" description="Helical" evidence="1">
    <location>
        <begin position="166"/>
        <end position="181"/>
    </location>
</feature>
<feature type="transmembrane region" description="Helical" evidence="1">
    <location>
        <begin position="297"/>
        <end position="317"/>
    </location>
</feature>
<feature type="transmembrane region" description="Helical" evidence="1">
    <location>
        <begin position="329"/>
        <end position="350"/>
    </location>
</feature>
<keyword evidence="1" id="KW-0472">Membrane</keyword>
<protein>
    <recommendedName>
        <fullName evidence="4">Glycosyltransferase RgtA/B/C/D-like domain-containing protein</fullName>
    </recommendedName>
</protein>
<evidence type="ECO:0000256" key="1">
    <source>
        <dbReference type="SAM" id="Phobius"/>
    </source>
</evidence>
<feature type="transmembrane region" description="Helical" evidence="1">
    <location>
        <begin position="34"/>
        <end position="54"/>
    </location>
</feature>
<keyword evidence="1" id="KW-0812">Transmembrane</keyword>
<feature type="transmembrane region" description="Helical" evidence="1">
    <location>
        <begin position="108"/>
        <end position="131"/>
    </location>
</feature>
<dbReference type="RefSeq" id="WP_228973639.1">
    <property type="nucleotide sequence ID" value="NZ_CAJQYY010000001.1"/>
</dbReference>
<feature type="transmembrane region" description="Helical" evidence="1">
    <location>
        <begin position="356"/>
        <end position="376"/>
    </location>
</feature>
<feature type="transmembrane region" description="Helical" evidence="1">
    <location>
        <begin position="138"/>
        <end position="154"/>
    </location>
</feature>
<gene>
    <name evidence="2" type="ORF">R54767_00034</name>
</gene>
<dbReference type="Proteomes" id="UP000789752">
    <property type="component" value="Unassembled WGS sequence"/>
</dbReference>
<comment type="caution">
    <text evidence="2">The sequence shown here is derived from an EMBL/GenBank/DDBJ whole genome shotgun (WGS) entry which is preliminary data.</text>
</comment>
<keyword evidence="3" id="KW-1185">Reference proteome</keyword>
<feature type="transmembrane region" description="Helical" evidence="1">
    <location>
        <begin position="388"/>
        <end position="409"/>
    </location>
</feature>
<proteinExistence type="predicted"/>
<feature type="transmembrane region" description="Helical" evidence="1">
    <location>
        <begin position="188"/>
        <end position="205"/>
    </location>
</feature>
<name>A0ABN7QF15_9BURK</name>
<reference evidence="2 3" key="1">
    <citation type="submission" date="2021-04" db="EMBL/GenBank/DDBJ databases">
        <authorList>
            <person name="Vanwijnsberghe S."/>
        </authorList>
    </citation>
    <scope>NUCLEOTIDE SEQUENCE [LARGE SCALE GENOMIC DNA]</scope>
    <source>
        <strain evidence="2 3">LMG 32171</strain>
    </source>
</reference>
<evidence type="ECO:0000313" key="3">
    <source>
        <dbReference type="Proteomes" id="UP000789752"/>
    </source>
</evidence>
<keyword evidence="1" id="KW-1133">Transmembrane helix</keyword>
<organism evidence="2 3">
    <name type="scientific">Paraburkholderia gardini</name>
    <dbReference type="NCBI Taxonomy" id="2823469"/>
    <lineage>
        <taxon>Bacteria</taxon>
        <taxon>Pseudomonadati</taxon>
        <taxon>Pseudomonadota</taxon>
        <taxon>Betaproteobacteria</taxon>
        <taxon>Burkholderiales</taxon>
        <taxon>Burkholderiaceae</taxon>
        <taxon>Paraburkholderia</taxon>
    </lineage>
</organism>
<evidence type="ECO:0008006" key="4">
    <source>
        <dbReference type="Google" id="ProtNLM"/>
    </source>
</evidence>
<accession>A0ABN7QF15</accession>
<evidence type="ECO:0000313" key="2">
    <source>
        <dbReference type="EMBL" id="CAG4885553.1"/>
    </source>
</evidence>
<feature type="transmembrane region" description="Helical" evidence="1">
    <location>
        <begin position="211"/>
        <end position="230"/>
    </location>
</feature>
<dbReference type="EMBL" id="CAJQYY010000001">
    <property type="protein sequence ID" value="CAG4885553.1"/>
    <property type="molecule type" value="Genomic_DNA"/>
</dbReference>